<feature type="transmembrane region" description="Helical" evidence="6">
    <location>
        <begin position="36"/>
        <end position="55"/>
    </location>
</feature>
<feature type="transmembrane region" description="Helical" evidence="6">
    <location>
        <begin position="75"/>
        <end position="96"/>
    </location>
</feature>
<sequence length="117" mass="12773">MSGLGIWNYLIIIFLMMTGLYMVISSSNLVKKLIGLNVFQTSVFFMYISFGYISGGAGPVFNENVELYSNPLTHVLILTAIVVGVATTAVGLALSIRIKESFGTIEEDDLHKMDSSL</sequence>
<dbReference type="InterPro" id="IPR039428">
    <property type="entry name" value="NUOK/Mnh_C1-like"/>
</dbReference>
<accession>A0A0F9WHI2</accession>
<evidence type="ECO:0000256" key="5">
    <source>
        <dbReference type="ARBA" id="ARBA00023136"/>
    </source>
</evidence>
<proteinExistence type="predicted"/>
<dbReference type="GO" id="GO:0005886">
    <property type="term" value="C:plasma membrane"/>
    <property type="evidence" value="ECO:0007669"/>
    <property type="project" value="UniProtKB-SubCell"/>
</dbReference>
<evidence type="ECO:0000256" key="3">
    <source>
        <dbReference type="ARBA" id="ARBA00022692"/>
    </source>
</evidence>
<dbReference type="NCBIfam" id="NF005621">
    <property type="entry name" value="PRK07375.1-6"/>
    <property type="match status" value="1"/>
</dbReference>
<evidence type="ECO:0000256" key="6">
    <source>
        <dbReference type="SAM" id="Phobius"/>
    </source>
</evidence>
<name>A0A0F9WHI2_9ZZZZ</name>
<dbReference type="Pfam" id="PF00420">
    <property type="entry name" value="Oxidored_q2"/>
    <property type="match status" value="1"/>
</dbReference>
<protein>
    <recommendedName>
        <fullName evidence="8">Na+/H+ antiporter subunit C</fullName>
    </recommendedName>
</protein>
<reference evidence="7" key="1">
    <citation type="journal article" date="2015" name="Nature">
        <title>Complex archaea that bridge the gap between prokaryotes and eukaryotes.</title>
        <authorList>
            <person name="Spang A."/>
            <person name="Saw J.H."/>
            <person name="Jorgensen S.L."/>
            <person name="Zaremba-Niedzwiedzka K."/>
            <person name="Martijn J."/>
            <person name="Lind A.E."/>
            <person name="van Eijk R."/>
            <person name="Schleper C."/>
            <person name="Guy L."/>
            <person name="Ettema T.J."/>
        </authorList>
    </citation>
    <scope>NUCLEOTIDE SEQUENCE</scope>
</reference>
<evidence type="ECO:0000256" key="4">
    <source>
        <dbReference type="ARBA" id="ARBA00022989"/>
    </source>
</evidence>
<keyword evidence="3 6" id="KW-0812">Transmembrane</keyword>
<dbReference type="EMBL" id="LAZR01000002">
    <property type="protein sequence ID" value="KKO11968.1"/>
    <property type="molecule type" value="Genomic_DNA"/>
</dbReference>
<comment type="caution">
    <text evidence="7">The sequence shown here is derived from an EMBL/GenBank/DDBJ whole genome shotgun (WGS) entry which is preliminary data.</text>
</comment>
<keyword evidence="4 6" id="KW-1133">Transmembrane helix</keyword>
<keyword evidence="2" id="KW-1003">Cell membrane</keyword>
<evidence type="ECO:0008006" key="8">
    <source>
        <dbReference type="Google" id="ProtNLM"/>
    </source>
</evidence>
<feature type="transmembrane region" description="Helical" evidence="6">
    <location>
        <begin position="6"/>
        <end position="24"/>
    </location>
</feature>
<comment type="subcellular location">
    <subcellularLocation>
        <location evidence="1">Cell membrane</location>
        <topology evidence="1">Multi-pass membrane protein</topology>
    </subcellularLocation>
</comment>
<evidence type="ECO:0000256" key="2">
    <source>
        <dbReference type="ARBA" id="ARBA00022475"/>
    </source>
</evidence>
<dbReference type="PANTHER" id="PTHR34583">
    <property type="entry name" value="ANTIPORTER SUBUNIT MNHC2-RELATED"/>
    <property type="match status" value="1"/>
</dbReference>
<dbReference type="InterPro" id="IPR050601">
    <property type="entry name" value="CPA3_antiporter_subunitC"/>
</dbReference>
<gene>
    <name evidence="7" type="ORF">LCGC14_0014720</name>
</gene>
<dbReference type="Gene3D" id="1.10.287.3510">
    <property type="match status" value="1"/>
</dbReference>
<evidence type="ECO:0000313" key="7">
    <source>
        <dbReference type="EMBL" id="KKO11968.1"/>
    </source>
</evidence>
<keyword evidence="5 6" id="KW-0472">Membrane</keyword>
<dbReference type="PANTHER" id="PTHR34583:SF2">
    <property type="entry name" value="ANTIPORTER SUBUNIT MNHC2-RELATED"/>
    <property type="match status" value="1"/>
</dbReference>
<dbReference type="NCBIfam" id="NF005624">
    <property type="entry name" value="PRK07375.2-3"/>
    <property type="match status" value="1"/>
</dbReference>
<evidence type="ECO:0000256" key="1">
    <source>
        <dbReference type="ARBA" id="ARBA00004651"/>
    </source>
</evidence>
<dbReference type="AlphaFoldDB" id="A0A0F9WHI2"/>
<organism evidence="7">
    <name type="scientific">marine sediment metagenome</name>
    <dbReference type="NCBI Taxonomy" id="412755"/>
    <lineage>
        <taxon>unclassified sequences</taxon>
        <taxon>metagenomes</taxon>
        <taxon>ecological metagenomes</taxon>
    </lineage>
</organism>